<proteinExistence type="inferred from homology"/>
<dbReference type="Proteomes" id="UP000184211">
    <property type="component" value="Unassembled WGS sequence"/>
</dbReference>
<accession>A0A1M5SXJ9</accession>
<dbReference type="Gene3D" id="3.30.750.24">
    <property type="entry name" value="STAS domain"/>
    <property type="match status" value="1"/>
</dbReference>
<organism evidence="4 5">
    <name type="scientific">Cognatishimia maritima</name>
    <dbReference type="NCBI Taxonomy" id="870908"/>
    <lineage>
        <taxon>Bacteria</taxon>
        <taxon>Pseudomonadati</taxon>
        <taxon>Pseudomonadota</taxon>
        <taxon>Alphaproteobacteria</taxon>
        <taxon>Rhodobacterales</taxon>
        <taxon>Paracoccaceae</taxon>
        <taxon>Cognatishimia</taxon>
    </lineage>
</organism>
<evidence type="ECO:0000256" key="2">
    <source>
        <dbReference type="RuleBase" id="RU003749"/>
    </source>
</evidence>
<evidence type="ECO:0000313" key="4">
    <source>
        <dbReference type="EMBL" id="SHH43222.1"/>
    </source>
</evidence>
<evidence type="ECO:0000256" key="1">
    <source>
        <dbReference type="ARBA" id="ARBA00009013"/>
    </source>
</evidence>
<dbReference type="STRING" id="870908.SAMN04488044_2525"/>
<evidence type="ECO:0000259" key="3">
    <source>
        <dbReference type="PROSITE" id="PS50801"/>
    </source>
</evidence>
<evidence type="ECO:0000313" key="5">
    <source>
        <dbReference type="Proteomes" id="UP000184211"/>
    </source>
</evidence>
<dbReference type="RefSeq" id="WP_072793390.1">
    <property type="nucleotide sequence ID" value="NZ_FQWM01000005.1"/>
</dbReference>
<protein>
    <recommendedName>
        <fullName evidence="2">Anti-sigma factor antagonist</fullName>
    </recommendedName>
</protein>
<dbReference type="GO" id="GO:0043856">
    <property type="term" value="F:anti-sigma factor antagonist activity"/>
    <property type="evidence" value="ECO:0007669"/>
    <property type="project" value="InterPro"/>
</dbReference>
<dbReference type="NCBIfam" id="TIGR00377">
    <property type="entry name" value="ant_ant_sig"/>
    <property type="match status" value="1"/>
</dbReference>
<keyword evidence="5" id="KW-1185">Reference proteome</keyword>
<dbReference type="EMBL" id="FQWM01000005">
    <property type="protein sequence ID" value="SHH43222.1"/>
    <property type="molecule type" value="Genomic_DNA"/>
</dbReference>
<dbReference type="PANTHER" id="PTHR33495">
    <property type="entry name" value="ANTI-SIGMA FACTOR ANTAGONIST TM_1081-RELATED-RELATED"/>
    <property type="match status" value="1"/>
</dbReference>
<dbReference type="PANTHER" id="PTHR33495:SF2">
    <property type="entry name" value="ANTI-SIGMA FACTOR ANTAGONIST TM_1081-RELATED"/>
    <property type="match status" value="1"/>
</dbReference>
<comment type="similarity">
    <text evidence="1 2">Belongs to the anti-sigma-factor antagonist family.</text>
</comment>
<dbReference type="InterPro" id="IPR003658">
    <property type="entry name" value="Anti-sigma_ant"/>
</dbReference>
<sequence length="112" mass="12137">MELRSEIKRGVLVISVCENRIDAAAALQFKDGMRRATQSAPDRVILDLSEVNFVDSSGLGAIVGVMKQLAPDRTLEIACLSATVAKVFALTRMDKIFTLHGDLDDAFAEARA</sequence>
<dbReference type="InterPro" id="IPR036513">
    <property type="entry name" value="STAS_dom_sf"/>
</dbReference>
<dbReference type="PROSITE" id="PS50801">
    <property type="entry name" value="STAS"/>
    <property type="match status" value="1"/>
</dbReference>
<dbReference type="InterPro" id="IPR002645">
    <property type="entry name" value="STAS_dom"/>
</dbReference>
<dbReference type="AlphaFoldDB" id="A0A1M5SXJ9"/>
<name>A0A1M5SXJ9_9RHOB</name>
<dbReference type="Pfam" id="PF01740">
    <property type="entry name" value="STAS"/>
    <property type="match status" value="1"/>
</dbReference>
<feature type="domain" description="STAS" evidence="3">
    <location>
        <begin position="21"/>
        <end position="110"/>
    </location>
</feature>
<gene>
    <name evidence="4" type="ORF">SAMN04488044_2525</name>
</gene>
<dbReference type="OrthoDB" id="9796076at2"/>
<dbReference type="CDD" id="cd07043">
    <property type="entry name" value="STAS_anti-anti-sigma_factors"/>
    <property type="match status" value="1"/>
</dbReference>
<dbReference type="SUPFAM" id="SSF52091">
    <property type="entry name" value="SpoIIaa-like"/>
    <property type="match status" value="1"/>
</dbReference>
<reference evidence="5" key="1">
    <citation type="submission" date="2016-11" db="EMBL/GenBank/DDBJ databases">
        <authorList>
            <person name="Varghese N."/>
            <person name="Submissions S."/>
        </authorList>
    </citation>
    <scope>NUCLEOTIDE SEQUENCE [LARGE SCALE GENOMIC DNA]</scope>
    <source>
        <strain evidence="5">DSM 28223</strain>
    </source>
</reference>